<keyword evidence="1 5" id="KW-0732">Signal</keyword>
<dbReference type="InterPro" id="IPR041205">
    <property type="entry name" value="ScsC_N"/>
</dbReference>
<proteinExistence type="predicted"/>
<evidence type="ECO:0000256" key="4">
    <source>
        <dbReference type="ARBA" id="ARBA00023284"/>
    </source>
</evidence>
<dbReference type="PANTHER" id="PTHR13887:SF14">
    <property type="entry name" value="DISULFIDE BOND FORMATION PROTEIN D"/>
    <property type="match status" value="1"/>
</dbReference>
<dbReference type="Pfam" id="PF18312">
    <property type="entry name" value="ScsC_N"/>
    <property type="match status" value="1"/>
</dbReference>
<evidence type="ECO:0000259" key="6">
    <source>
        <dbReference type="PROSITE" id="PS51352"/>
    </source>
</evidence>
<organism evidence="7 8">
    <name type="scientific">Duganella alba</name>
    <dbReference type="NCBI Taxonomy" id="2666081"/>
    <lineage>
        <taxon>Bacteria</taxon>
        <taxon>Pseudomonadati</taxon>
        <taxon>Pseudomonadota</taxon>
        <taxon>Betaproteobacteria</taxon>
        <taxon>Burkholderiales</taxon>
        <taxon>Oxalobacteraceae</taxon>
        <taxon>Telluria group</taxon>
        <taxon>Duganella</taxon>
    </lineage>
</organism>
<dbReference type="PANTHER" id="PTHR13887">
    <property type="entry name" value="GLUTATHIONE S-TRANSFERASE KAPPA"/>
    <property type="match status" value="1"/>
</dbReference>
<dbReference type="PROSITE" id="PS51352">
    <property type="entry name" value="THIOREDOXIN_2"/>
    <property type="match status" value="1"/>
</dbReference>
<dbReference type="CDD" id="cd03023">
    <property type="entry name" value="DsbA_Com1_like"/>
    <property type="match status" value="1"/>
</dbReference>
<keyword evidence="3" id="KW-1015">Disulfide bond</keyword>
<sequence length="259" mass="27536">MNFIQRALCSGLIASAFSLTAHAAAPAKPAKAPALTPDQVEAIVHDYLLKNPGILREASMLLQRQDLEQAQKQASAAVEMMSSDLLSVSSSPVGGNPAGDVTVVEFFDYHCGYCKRVAPAIKELLASDPKVRLIYKQLPILGPDSIVAARAALAANRQGKYQDFHDALFAADSLAEPAIMALAAQHGLDVERLRADMNDAQINAELEKNVAMSSPLGINGTPGFVVGNTVAPGALDLEGLRQMVAKVRKEQQHQASLSQ</sequence>
<gene>
    <name evidence="7" type="ORF">GJ697_09945</name>
</gene>
<evidence type="ECO:0000256" key="5">
    <source>
        <dbReference type="SAM" id="SignalP"/>
    </source>
</evidence>
<keyword evidence="2" id="KW-0560">Oxidoreductase</keyword>
<name>A0A6L5QEI7_9BURK</name>
<feature type="domain" description="Thioredoxin" evidence="6">
    <location>
        <begin position="21"/>
        <end position="249"/>
    </location>
</feature>
<dbReference type="Pfam" id="PF01323">
    <property type="entry name" value="DSBA"/>
    <property type="match status" value="1"/>
</dbReference>
<dbReference type="InterPro" id="IPR036249">
    <property type="entry name" value="Thioredoxin-like_sf"/>
</dbReference>
<accession>A0A6L5QEI7</accession>
<keyword evidence="8" id="KW-1185">Reference proteome</keyword>
<dbReference type="EMBL" id="WKJM01000006">
    <property type="protein sequence ID" value="MRX08154.1"/>
    <property type="molecule type" value="Genomic_DNA"/>
</dbReference>
<reference evidence="7 8" key="1">
    <citation type="submission" date="2019-11" db="EMBL/GenBank/DDBJ databases">
        <title>Novel species isolated from a subtropical stream in China.</title>
        <authorList>
            <person name="Lu H."/>
        </authorList>
    </citation>
    <scope>NUCLEOTIDE SEQUENCE [LARGE SCALE GENOMIC DNA]</scope>
    <source>
        <strain evidence="7 8">FT25W</strain>
    </source>
</reference>
<dbReference type="SUPFAM" id="SSF52833">
    <property type="entry name" value="Thioredoxin-like"/>
    <property type="match status" value="1"/>
</dbReference>
<keyword evidence="4" id="KW-0676">Redox-active center</keyword>
<dbReference type="InterPro" id="IPR013766">
    <property type="entry name" value="Thioredoxin_domain"/>
</dbReference>
<dbReference type="Proteomes" id="UP000481037">
    <property type="component" value="Unassembled WGS sequence"/>
</dbReference>
<evidence type="ECO:0000256" key="1">
    <source>
        <dbReference type="ARBA" id="ARBA00022729"/>
    </source>
</evidence>
<feature type="signal peptide" evidence="5">
    <location>
        <begin position="1"/>
        <end position="23"/>
    </location>
</feature>
<evidence type="ECO:0000256" key="2">
    <source>
        <dbReference type="ARBA" id="ARBA00023002"/>
    </source>
</evidence>
<protein>
    <submittedName>
        <fullName evidence="7">Thioredoxin domain-containing protein</fullName>
    </submittedName>
</protein>
<dbReference type="GO" id="GO:0016491">
    <property type="term" value="F:oxidoreductase activity"/>
    <property type="evidence" value="ECO:0007669"/>
    <property type="project" value="UniProtKB-KW"/>
</dbReference>
<evidence type="ECO:0000313" key="7">
    <source>
        <dbReference type="EMBL" id="MRX08154.1"/>
    </source>
</evidence>
<dbReference type="InterPro" id="IPR001853">
    <property type="entry name" value="DSBA-like_thioredoxin_dom"/>
</dbReference>
<dbReference type="AlphaFoldDB" id="A0A6L5QEI7"/>
<feature type="chain" id="PRO_5027048481" evidence="5">
    <location>
        <begin position="24"/>
        <end position="259"/>
    </location>
</feature>
<dbReference type="RefSeq" id="WP_154363866.1">
    <property type="nucleotide sequence ID" value="NZ_WKJM01000006.1"/>
</dbReference>
<comment type="caution">
    <text evidence="7">The sequence shown here is derived from an EMBL/GenBank/DDBJ whole genome shotgun (WGS) entry which is preliminary data.</text>
</comment>
<dbReference type="Gene3D" id="3.40.30.10">
    <property type="entry name" value="Glutaredoxin"/>
    <property type="match status" value="1"/>
</dbReference>
<evidence type="ECO:0000313" key="8">
    <source>
        <dbReference type="Proteomes" id="UP000481037"/>
    </source>
</evidence>
<evidence type="ECO:0000256" key="3">
    <source>
        <dbReference type="ARBA" id="ARBA00023157"/>
    </source>
</evidence>